<reference evidence="3 4" key="1">
    <citation type="submission" date="2023-02" db="EMBL/GenBank/DDBJ databases">
        <title>Devosia algicola sp. nov., isolated from the phycosphere of marine algae.</title>
        <authorList>
            <person name="Kim J.M."/>
            <person name="Lee J.K."/>
            <person name="Choi B.J."/>
            <person name="Bayburt H."/>
            <person name="Jeon C.O."/>
        </authorList>
    </citation>
    <scope>NUCLEOTIDE SEQUENCE [LARGE SCALE GENOMIC DNA]</scope>
    <source>
        <strain evidence="3 4">G20-9</strain>
    </source>
</reference>
<feature type="transmembrane region" description="Helical" evidence="1">
    <location>
        <begin position="416"/>
        <end position="449"/>
    </location>
</feature>
<gene>
    <name evidence="3" type="ORF">PSQ19_12380</name>
</gene>
<feature type="transmembrane region" description="Helical" evidence="1">
    <location>
        <begin position="357"/>
        <end position="383"/>
    </location>
</feature>
<accession>A0ABY7YK80</accession>
<dbReference type="PANTHER" id="PTHR35342:SF5">
    <property type="entry name" value="TRICARBOXYLIC TRANSPORT PROTEIN"/>
    <property type="match status" value="1"/>
</dbReference>
<feature type="transmembrane region" description="Helical" evidence="1">
    <location>
        <begin position="176"/>
        <end position="195"/>
    </location>
</feature>
<organism evidence="3 4">
    <name type="scientific">Devosia algicola</name>
    <dbReference type="NCBI Taxonomy" id="3026418"/>
    <lineage>
        <taxon>Bacteria</taxon>
        <taxon>Pseudomonadati</taxon>
        <taxon>Pseudomonadota</taxon>
        <taxon>Alphaproteobacteria</taxon>
        <taxon>Hyphomicrobiales</taxon>
        <taxon>Devosiaceae</taxon>
        <taxon>Devosia</taxon>
    </lineage>
</organism>
<feature type="transmembrane region" description="Helical" evidence="1">
    <location>
        <begin position="389"/>
        <end position="409"/>
    </location>
</feature>
<evidence type="ECO:0000313" key="3">
    <source>
        <dbReference type="EMBL" id="WDR01573.1"/>
    </source>
</evidence>
<feature type="transmembrane region" description="Helical" evidence="1">
    <location>
        <begin position="65"/>
        <end position="83"/>
    </location>
</feature>
<evidence type="ECO:0000259" key="2">
    <source>
        <dbReference type="Pfam" id="PF01970"/>
    </source>
</evidence>
<proteinExistence type="predicted"/>
<keyword evidence="1" id="KW-0472">Membrane</keyword>
<keyword evidence="4" id="KW-1185">Reference proteome</keyword>
<dbReference type="Proteomes" id="UP001220530">
    <property type="component" value="Chromosome"/>
</dbReference>
<feature type="transmembrane region" description="Helical" evidence="1">
    <location>
        <begin position="202"/>
        <end position="227"/>
    </location>
</feature>
<name>A0ABY7YK80_9HYPH</name>
<protein>
    <submittedName>
        <fullName evidence="3">Tripartite tricarboxylate transporter permease</fullName>
    </submittedName>
</protein>
<dbReference type="EMBL" id="CP118246">
    <property type="protein sequence ID" value="WDR01573.1"/>
    <property type="molecule type" value="Genomic_DNA"/>
</dbReference>
<dbReference type="PANTHER" id="PTHR35342">
    <property type="entry name" value="TRICARBOXYLIC TRANSPORT PROTEIN"/>
    <property type="match status" value="1"/>
</dbReference>
<feature type="domain" description="DUF112" evidence="2">
    <location>
        <begin position="26"/>
        <end position="441"/>
    </location>
</feature>
<dbReference type="RefSeq" id="WP_282217983.1">
    <property type="nucleotide sequence ID" value="NZ_CP118246.1"/>
</dbReference>
<sequence>MDLIASQMTGFAYSLAQLIIDPITYLYLLPAVALGIIFGALPGLTATLAVTILTGFFGNKFPLEYSLIALIGAYVGAIYGGSYPSILVNIPGTAASAATAMDGYPLTKQGRGGEALGLTTTASFIGTLIGTFCLLVGVGLLLMISQSIASPEKALLALFGILVSGTLMSQDLVIKGWIAGLLGLGMAMVGLDPLLSEPRYTFGWAYLLSGFQVVPVLMGAFAIPQIISGLLEGTLISKVREIGPIIPNWRTIGQRMPTIARSGALGVGIGALPGVGEDVAGWVSYGIGKNLSKEKEKFGKGAIDGLLSSETANNAAIGGALIPLLVLGIPGSPPAAALLGALMINNVIPGPNIDPNLILHIVSILVMASAIMFLMGLFTARAFIHVLKIPQSIFLPVVLALTTIGSFSVGGGINDLFLMIVVGIISFALIEMKYPIAPLVIGVILGGLFDESFRRTLLISDGDLSGFFTRPAAAILLACNVLLILSQLPMVRRLFQRRTPVLEPDAGK</sequence>
<keyword evidence="1" id="KW-0812">Transmembrane</keyword>
<evidence type="ECO:0000256" key="1">
    <source>
        <dbReference type="SAM" id="Phobius"/>
    </source>
</evidence>
<feature type="transmembrane region" description="Helical" evidence="1">
    <location>
        <begin position="316"/>
        <end position="345"/>
    </location>
</feature>
<feature type="transmembrane region" description="Helical" evidence="1">
    <location>
        <begin position="26"/>
        <end position="53"/>
    </location>
</feature>
<feature type="transmembrane region" description="Helical" evidence="1">
    <location>
        <begin position="469"/>
        <end position="488"/>
    </location>
</feature>
<evidence type="ECO:0000313" key="4">
    <source>
        <dbReference type="Proteomes" id="UP001220530"/>
    </source>
</evidence>
<keyword evidence="1" id="KW-1133">Transmembrane helix</keyword>
<dbReference type="Pfam" id="PF01970">
    <property type="entry name" value="TctA"/>
    <property type="match status" value="1"/>
</dbReference>
<dbReference type="InterPro" id="IPR002823">
    <property type="entry name" value="DUF112_TM"/>
</dbReference>
<feature type="transmembrane region" description="Helical" evidence="1">
    <location>
        <begin position="122"/>
        <end position="142"/>
    </location>
</feature>